<sequence>MNMKTTMMRMMNTMSMVNDKMIMTIDKTKCERCGERVGFIGIGTNLVMVIIKLVVGVTSGSHACIADGLHSGSNIITAFAILISQKLTKKSSNDKFPFGYGKVEFVAAGFTSLFIITAAISLITMSIDQLLRAPQHSPHISALFVAIVSIITNEMLFRYMRCAGTRLKSQTMLANAWANRADCFSSMAVVVGVIGSKMGLHNLDPICAIVVVGVIIKVSADIMIHSVKALMDSSVNDIYGDEITAVVSKIENVKGISQLKTRHIGQKIWAELNILVDPDSTIVQGETIASRVKKALTEQIRDIERVVVHFEPARK</sequence>
<dbReference type="PDBsum" id="6QEK"/>
<dbReference type="AlphaFoldDB" id="G8IQT5"/>
<keyword evidence="4 7" id="KW-0812">Transmembrane</keyword>
<dbReference type="Pfam" id="PF01545">
    <property type="entry name" value="Cation_efflux"/>
    <property type="match status" value="1"/>
</dbReference>
<dbReference type="Gene3D" id="3.30.70.1350">
    <property type="entry name" value="Cation efflux protein, cytoplasmic domain"/>
    <property type="match status" value="1"/>
</dbReference>
<feature type="transmembrane region" description="Helical" evidence="7">
    <location>
        <begin position="105"/>
        <end position="127"/>
    </location>
</feature>
<feature type="transmembrane region" description="Helical" evidence="7">
    <location>
        <begin position="37"/>
        <end position="59"/>
    </location>
</feature>
<evidence type="ECO:0000256" key="5">
    <source>
        <dbReference type="ARBA" id="ARBA00022989"/>
    </source>
</evidence>
<evidence type="ECO:0000256" key="3">
    <source>
        <dbReference type="ARBA" id="ARBA00022448"/>
    </source>
</evidence>
<evidence type="ECO:0000256" key="2">
    <source>
        <dbReference type="ARBA" id="ARBA00008114"/>
    </source>
</evidence>
<feature type="domain" description="Cation efflux protein cytoplasmic" evidence="9">
    <location>
        <begin position="241"/>
        <end position="312"/>
    </location>
</feature>
<keyword evidence="6 7" id="KW-0472">Membrane</keyword>
<comment type="similarity">
    <text evidence="2">Belongs to the cation diffusion facilitator (CDF) transporter (TC 2.A.4) family.</text>
</comment>
<dbReference type="PANTHER" id="PTHR43840:SF15">
    <property type="entry name" value="MITOCHONDRIAL METAL TRANSPORTER 1-RELATED"/>
    <property type="match status" value="1"/>
</dbReference>
<evidence type="ECO:0000259" key="9">
    <source>
        <dbReference type="Pfam" id="PF16916"/>
    </source>
</evidence>
<dbReference type="FunFam" id="1.20.1510.10:FF:000006">
    <property type="entry name" value="Divalent cation efflux transporter"/>
    <property type="match status" value="1"/>
</dbReference>
<dbReference type="Pfam" id="PF16916">
    <property type="entry name" value="ZT_dimer"/>
    <property type="match status" value="1"/>
</dbReference>
<reference evidence="11" key="2">
    <citation type="submission" date="2019-01" db="PDB data bank">
        <title>Putative membrane tansporter, magnetosome protein MamM CTD[Desulfamplus magnetovallimortis BW-1].</title>
        <authorList>
            <person name="Keren N.K."/>
            <person name="Zarivach R.Z."/>
        </authorList>
    </citation>
    <scope>X-RAY CRYSTALLOGRAPHY (1.95 ANGSTROMS) OF 237-315</scope>
</reference>
<dbReference type="PANTHER" id="PTHR43840">
    <property type="entry name" value="MITOCHONDRIAL METAL TRANSPORTER 1-RELATED"/>
    <property type="match status" value="1"/>
</dbReference>
<gene>
    <name evidence="10" type="primary">mamM</name>
</gene>
<dbReference type="NCBIfam" id="TIGR01297">
    <property type="entry name" value="CDF"/>
    <property type="match status" value="1"/>
</dbReference>
<protein>
    <submittedName>
        <fullName evidence="10">Magnetosome protein</fullName>
    </submittedName>
</protein>
<dbReference type="SMR" id="G8IQT5"/>
<dbReference type="InterPro" id="IPR027470">
    <property type="entry name" value="Cation_efflux_CTD"/>
</dbReference>
<feature type="domain" description="Cation efflux protein transmembrane" evidence="8">
    <location>
        <begin position="39"/>
        <end position="231"/>
    </location>
</feature>
<evidence type="ECO:0000259" key="8">
    <source>
        <dbReference type="Pfam" id="PF01545"/>
    </source>
</evidence>
<dbReference type="InterPro" id="IPR002524">
    <property type="entry name" value="Cation_efflux"/>
</dbReference>
<keyword evidence="3" id="KW-0813">Transport</keyword>
<dbReference type="SUPFAM" id="SSF161111">
    <property type="entry name" value="Cation efflux protein transmembrane domain-like"/>
    <property type="match status" value="1"/>
</dbReference>
<evidence type="ECO:0007829" key="11">
    <source>
        <dbReference type="PDB" id="6QEK"/>
    </source>
</evidence>
<keyword evidence="5 7" id="KW-1133">Transmembrane helix</keyword>
<dbReference type="SUPFAM" id="SSF160240">
    <property type="entry name" value="Cation efflux protein cytoplasmic domain-like"/>
    <property type="match status" value="1"/>
</dbReference>
<dbReference type="GO" id="GO:0008324">
    <property type="term" value="F:monoatomic cation transmembrane transporter activity"/>
    <property type="evidence" value="ECO:0007669"/>
    <property type="project" value="InterPro"/>
</dbReference>
<evidence type="ECO:0000256" key="7">
    <source>
        <dbReference type="SAM" id="Phobius"/>
    </source>
</evidence>
<evidence type="ECO:0000256" key="6">
    <source>
        <dbReference type="ARBA" id="ARBA00023136"/>
    </source>
</evidence>
<feature type="transmembrane region" description="Helical" evidence="7">
    <location>
        <begin position="65"/>
        <end position="84"/>
    </location>
</feature>
<name>G8IQT5_9BACT</name>
<accession>G8IQT5</accession>
<dbReference type="InterPro" id="IPR027469">
    <property type="entry name" value="Cation_efflux_TMD_sf"/>
</dbReference>
<feature type="transmembrane region" description="Helical" evidence="7">
    <location>
        <begin position="139"/>
        <end position="160"/>
    </location>
</feature>
<dbReference type="InterPro" id="IPR050291">
    <property type="entry name" value="CDF_Transporter"/>
</dbReference>
<keyword evidence="11" id="KW-0002">3D-structure</keyword>
<comment type="subcellular location">
    <subcellularLocation>
        <location evidence="1">Membrane</location>
        <topology evidence="1">Multi-pass membrane protein</topology>
    </subcellularLocation>
</comment>
<organism evidence="10">
    <name type="scientific">Desulfamplus magnetovallimortis BW-1</name>
    <dbReference type="NCBI Taxonomy" id="1073250"/>
    <lineage>
        <taxon>Bacteria</taxon>
        <taxon>Pseudomonadati</taxon>
        <taxon>Thermodesulfobacteriota</taxon>
        <taxon>Desulfobacteria</taxon>
        <taxon>Desulfobacterales</taxon>
        <taxon>Desulfobacteraceae</taxon>
        <taxon>Desulfamplus</taxon>
    </lineage>
</organism>
<dbReference type="EMBL" id="JN830630">
    <property type="protein sequence ID" value="AET24908.1"/>
    <property type="molecule type" value="Genomic_DNA"/>
</dbReference>
<dbReference type="GO" id="GO:0016020">
    <property type="term" value="C:membrane"/>
    <property type="evidence" value="ECO:0007669"/>
    <property type="project" value="UniProtKB-SubCell"/>
</dbReference>
<evidence type="ECO:0000256" key="1">
    <source>
        <dbReference type="ARBA" id="ARBA00004141"/>
    </source>
</evidence>
<dbReference type="InterPro" id="IPR058533">
    <property type="entry name" value="Cation_efflux_TM"/>
</dbReference>
<dbReference type="InterPro" id="IPR036837">
    <property type="entry name" value="Cation_efflux_CTD_sf"/>
</dbReference>
<reference evidence="10" key="1">
    <citation type="journal article" date="2011" name="Science">
        <title>A cultured greigite-producing magnetotactic bacterium in a novel group of sulfate-reducing bacteria.</title>
        <authorList>
            <person name="Lefevre C.T."/>
            <person name="Menguy N."/>
            <person name="Abreu F."/>
            <person name="Lins U."/>
            <person name="Posfai M."/>
            <person name="Prozorov T."/>
            <person name="Pignol D."/>
            <person name="Frankel R.B."/>
            <person name="Bazylinski D.A."/>
        </authorList>
    </citation>
    <scope>NUCLEOTIDE SEQUENCE</scope>
    <source>
        <strain evidence="10">BW-1</strain>
    </source>
</reference>
<dbReference type="PDB" id="6QEK">
    <property type="method" value="X-ray"/>
    <property type="resolution" value="1.95 A"/>
    <property type="chains" value="A/B=237-315"/>
</dbReference>
<dbReference type="Gene3D" id="1.20.1510.10">
    <property type="entry name" value="Cation efflux protein transmembrane domain"/>
    <property type="match status" value="1"/>
</dbReference>
<evidence type="ECO:0000256" key="4">
    <source>
        <dbReference type="ARBA" id="ARBA00022692"/>
    </source>
</evidence>
<evidence type="ECO:0000313" key="10">
    <source>
        <dbReference type="EMBL" id="AET24908.1"/>
    </source>
</evidence>
<proteinExistence type="evidence at protein level"/>